<dbReference type="PROSITE" id="PS50811">
    <property type="entry name" value="WRKY"/>
    <property type="match status" value="1"/>
</dbReference>
<keyword evidence="2" id="KW-0805">Transcription regulation</keyword>
<dbReference type="EMBL" id="CAXHTB010000004">
    <property type="protein sequence ID" value="CAL0304387.1"/>
    <property type="molecule type" value="Genomic_DNA"/>
</dbReference>
<keyword evidence="3" id="KW-0238">DNA-binding</keyword>
<comment type="caution">
    <text evidence="7">The sequence shown here is derived from an EMBL/GenBank/DDBJ whole genome shotgun (WGS) entry which is preliminary data.</text>
</comment>
<dbReference type="SMART" id="SM00774">
    <property type="entry name" value="WRKY"/>
    <property type="match status" value="1"/>
</dbReference>
<evidence type="ECO:0000313" key="8">
    <source>
        <dbReference type="Proteomes" id="UP001497480"/>
    </source>
</evidence>
<sequence length="267" mass="30859">MENNGSSCVKVIEELERGREYAKKLRDKMNGNGDEEEVVKKVLMSFTNSLMLLNNNNTSEAEDSQESNCKTFINKERRGCYKRRRNSQTREHESETPIEDGHQWRKYGQKVILNSKYPRNYYRCTHKFDQNCQATKQVQRVEDNPPLHKTTYYGIHTCTNLTNPDIIFDDSNSHPSVLLCFDNSLPTAAKLQDCPFLSLTKVVKKECKEDIVPSSSSNDYILSPELTFDNSPCSKIHSDFMDDMSAVFYDSDGLHQLPFTPFFNFDD</sequence>
<gene>
    <name evidence="7" type="ORF">LLUT_LOCUS5447</name>
</gene>
<proteinExistence type="predicted"/>
<evidence type="ECO:0000256" key="2">
    <source>
        <dbReference type="ARBA" id="ARBA00023015"/>
    </source>
</evidence>
<dbReference type="InterPro" id="IPR036576">
    <property type="entry name" value="WRKY_dom_sf"/>
</dbReference>
<dbReference type="SUPFAM" id="SSF118290">
    <property type="entry name" value="WRKY DNA-binding domain"/>
    <property type="match status" value="1"/>
</dbReference>
<dbReference type="PANTHER" id="PTHR31282">
    <property type="entry name" value="WRKY TRANSCRIPTION FACTOR 21-RELATED"/>
    <property type="match status" value="1"/>
</dbReference>
<dbReference type="Gene3D" id="2.20.25.80">
    <property type="entry name" value="WRKY domain"/>
    <property type="match status" value="1"/>
</dbReference>
<dbReference type="GO" id="GO:0003700">
    <property type="term" value="F:DNA-binding transcription factor activity"/>
    <property type="evidence" value="ECO:0007669"/>
    <property type="project" value="InterPro"/>
</dbReference>
<name>A0AAV1W5C3_LUPLU</name>
<evidence type="ECO:0000256" key="1">
    <source>
        <dbReference type="ARBA" id="ARBA00004123"/>
    </source>
</evidence>
<keyword evidence="5" id="KW-0539">Nucleus</keyword>
<evidence type="ECO:0000259" key="6">
    <source>
        <dbReference type="PROSITE" id="PS50811"/>
    </source>
</evidence>
<comment type="subcellular location">
    <subcellularLocation>
        <location evidence="1">Nucleus</location>
    </subcellularLocation>
</comment>
<keyword evidence="4" id="KW-0804">Transcription</keyword>
<dbReference type="InterPro" id="IPR003657">
    <property type="entry name" value="WRKY_dom"/>
</dbReference>
<keyword evidence="8" id="KW-1185">Reference proteome</keyword>
<protein>
    <recommendedName>
        <fullName evidence="6">WRKY domain-containing protein</fullName>
    </recommendedName>
</protein>
<dbReference type="AlphaFoldDB" id="A0AAV1W5C3"/>
<evidence type="ECO:0000313" key="7">
    <source>
        <dbReference type="EMBL" id="CAL0304387.1"/>
    </source>
</evidence>
<dbReference type="InterPro" id="IPR044810">
    <property type="entry name" value="WRKY_plant"/>
</dbReference>
<accession>A0AAV1W5C3</accession>
<dbReference type="Proteomes" id="UP001497480">
    <property type="component" value="Unassembled WGS sequence"/>
</dbReference>
<organism evidence="7 8">
    <name type="scientific">Lupinus luteus</name>
    <name type="common">European yellow lupine</name>
    <dbReference type="NCBI Taxonomy" id="3873"/>
    <lineage>
        <taxon>Eukaryota</taxon>
        <taxon>Viridiplantae</taxon>
        <taxon>Streptophyta</taxon>
        <taxon>Embryophyta</taxon>
        <taxon>Tracheophyta</taxon>
        <taxon>Spermatophyta</taxon>
        <taxon>Magnoliopsida</taxon>
        <taxon>eudicotyledons</taxon>
        <taxon>Gunneridae</taxon>
        <taxon>Pentapetalae</taxon>
        <taxon>rosids</taxon>
        <taxon>fabids</taxon>
        <taxon>Fabales</taxon>
        <taxon>Fabaceae</taxon>
        <taxon>Papilionoideae</taxon>
        <taxon>50 kb inversion clade</taxon>
        <taxon>genistoids sensu lato</taxon>
        <taxon>core genistoids</taxon>
        <taxon>Genisteae</taxon>
        <taxon>Lupinus</taxon>
    </lineage>
</organism>
<feature type="domain" description="WRKY" evidence="6">
    <location>
        <begin position="93"/>
        <end position="156"/>
    </location>
</feature>
<dbReference type="GO" id="GO:0005634">
    <property type="term" value="C:nucleus"/>
    <property type="evidence" value="ECO:0007669"/>
    <property type="project" value="UniProtKB-SubCell"/>
</dbReference>
<evidence type="ECO:0000256" key="5">
    <source>
        <dbReference type="ARBA" id="ARBA00023242"/>
    </source>
</evidence>
<reference evidence="7 8" key="1">
    <citation type="submission" date="2024-03" db="EMBL/GenBank/DDBJ databases">
        <authorList>
            <person name="Martinez-Hernandez J."/>
        </authorList>
    </citation>
    <scope>NUCLEOTIDE SEQUENCE [LARGE SCALE GENOMIC DNA]</scope>
</reference>
<dbReference type="Pfam" id="PF03106">
    <property type="entry name" value="WRKY"/>
    <property type="match status" value="1"/>
</dbReference>
<evidence type="ECO:0000256" key="3">
    <source>
        <dbReference type="ARBA" id="ARBA00023125"/>
    </source>
</evidence>
<evidence type="ECO:0000256" key="4">
    <source>
        <dbReference type="ARBA" id="ARBA00023163"/>
    </source>
</evidence>
<dbReference type="GO" id="GO:0043565">
    <property type="term" value="F:sequence-specific DNA binding"/>
    <property type="evidence" value="ECO:0007669"/>
    <property type="project" value="InterPro"/>
</dbReference>